<evidence type="ECO:0000313" key="2">
    <source>
        <dbReference type="EMBL" id="CAB4754267.1"/>
    </source>
</evidence>
<name>A0A6J6U6L8_9ZZZZ</name>
<keyword evidence="1" id="KW-1133">Transmembrane helix</keyword>
<proteinExistence type="predicted"/>
<keyword evidence="1" id="KW-0472">Membrane</keyword>
<dbReference type="AlphaFoldDB" id="A0A6J6U6L8"/>
<gene>
    <name evidence="2" type="ORF">UFOPK2870_00226</name>
</gene>
<dbReference type="EMBL" id="CAEZZL010000007">
    <property type="protein sequence ID" value="CAB4754267.1"/>
    <property type="molecule type" value="Genomic_DNA"/>
</dbReference>
<reference evidence="2" key="1">
    <citation type="submission" date="2020-05" db="EMBL/GenBank/DDBJ databases">
        <authorList>
            <person name="Chiriac C."/>
            <person name="Salcher M."/>
            <person name="Ghai R."/>
            <person name="Kavagutti S V."/>
        </authorList>
    </citation>
    <scope>NUCLEOTIDE SEQUENCE</scope>
</reference>
<feature type="transmembrane region" description="Helical" evidence="1">
    <location>
        <begin position="27"/>
        <end position="49"/>
    </location>
</feature>
<protein>
    <submittedName>
        <fullName evidence="2">Unannotated protein</fullName>
    </submittedName>
</protein>
<organism evidence="2">
    <name type="scientific">freshwater metagenome</name>
    <dbReference type="NCBI Taxonomy" id="449393"/>
    <lineage>
        <taxon>unclassified sequences</taxon>
        <taxon>metagenomes</taxon>
        <taxon>ecological metagenomes</taxon>
    </lineage>
</organism>
<accession>A0A6J6U6L8</accession>
<sequence length="346" mass="35510">MSGWVLGALGYLTVSHSYFRSFSIRSAVVLLLVCIFAGVTSGGSVSAAASTKATWKFSSLGASQVVKLSAVVSVNSTGVKSWSKTGTCTLTPKRNPTNLTMGTTGLCKLTLKVAKSKKYLAKTFKKTIVLAAPATTTVVPTTIVTVPAAPTTTIALTCATGGTCAVGNTGPGGGTVFYVASSPFTSIGSACNTACKYLEAAPIGWITANTPTGQFNCGDSGTSTSDPMCPWSGNTTEAIGSTGTAVGTGFANTSAMIAQSNTVGKAGTVARAFQGGGKTDWYLPSQDELNLMFDQQTTIGGLSLGVYWCSSEANPDGAWGKDFRSSSGSYRLGKGEQFFLHPVRAF</sequence>
<keyword evidence="1" id="KW-0812">Transmembrane</keyword>
<evidence type="ECO:0000256" key="1">
    <source>
        <dbReference type="SAM" id="Phobius"/>
    </source>
</evidence>